<dbReference type="Gene3D" id="3.30.70.420">
    <property type="entry name" value="Hydroxymethylglutaryl-CoA reductase, class I/II, NAD/NADP-binding domain"/>
    <property type="match status" value="1"/>
</dbReference>
<dbReference type="SUPFAM" id="SSF55035">
    <property type="entry name" value="NAD-binding domain of HMG-CoA reductase"/>
    <property type="match status" value="1"/>
</dbReference>
<dbReference type="EC" id="1.1.1.34" evidence="2"/>
<dbReference type="SUPFAM" id="SSF56542">
    <property type="entry name" value="Substrate-binding domain of HMG-CoA reductase"/>
    <property type="match status" value="1"/>
</dbReference>
<dbReference type="Pfam" id="PF00368">
    <property type="entry name" value="HMG-CoA_red"/>
    <property type="match status" value="1"/>
</dbReference>
<dbReference type="GO" id="GO:0004420">
    <property type="term" value="F:hydroxymethylglutaryl-CoA reductase (NADPH) activity"/>
    <property type="evidence" value="ECO:0007669"/>
    <property type="project" value="UniProtKB-EC"/>
</dbReference>
<evidence type="ECO:0000313" key="5">
    <source>
        <dbReference type="EMBL" id="THX10034.1"/>
    </source>
</evidence>
<organism evidence="5">
    <name type="scientific">Aureobasidium pullulans</name>
    <name type="common">Black yeast</name>
    <name type="synonym">Pullularia pullulans</name>
    <dbReference type="NCBI Taxonomy" id="5580"/>
    <lineage>
        <taxon>Eukaryota</taxon>
        <taxon>Fungi</taxon>
        <taxon>Dikarya</taxon>
        <taxon>Ascomycota</taxon>
        <taxon>Pezizomycotina</taxon>
        <taxon>Dothideomycetes</taxon>
        <taxon>Dothideomycetidae</taxon>
        <taxon>Dothideales</taxon>
        <taxon>Saccotheciaceae</taxon>
        <taxon>Aureobasidium</taxon>
    </lineage>
</organism>
<evidence type="ECO:0000256" key="3">
    <source>
        <dbReference type="ARBA" id="ARBA00023002"/>
    </source>
</evidence>
<name>A0A4S9CUC2_AURPU</name>
<feature type="compositionally biased region" description="Polar residues" evidence="4">
    <location>
        <begin position="1"/>
        <end position="18"/>
    </location>
</feature>
<dbReference type="PROSITE" id="PS00318">
    <property type="entry name" value="HMG_COA_REDUCTASE_2"/>
    <property type="match status" value="1"/>
</dbReference>
<protein>
    <recommendedName>
        <fullName evidence="2">hydroxymethylglutaryl-CoA reductase (NADPH)</fullName>
        <ecNumber evidence="2">1.1.1.34</ecNumber>
    </recommendedName>
</protein>
<evidence type="ECO:0000256" key="4">
    <source>
        <dbReference type="SAM" id="MobiDB-lite"/>
    </source>
</evidence>
<feature type="region of interest" description="Disordered" evidence="4">
    <location>
        <begin position="1"/>
        <end position="21"/>
    </location>
</feature>
<dbReference type="InterPro" id="IPR023074">
    <property type="entry name" value="HMG_CoA_Rdtase_cat_sf"/>
</dbReference>
<dbReference type="Gene3D" id="3.90.770.10">
    <property type="entry name" value="3-hydroxy-3-methylglutaryl-coenzyme A Reductase, Chain A, domain 2"/>
    <property type="match status" value="1"/>
</dbReference>
<accession>A0A4S9CUC2</accession>
<dbReference type="InterPro" id="IPR009029">
    <property type="entry name" value="HMG_CoA_Rdtase_sub-bd_dom_sf"/>
</dbReference>
<dbReference type="AlphaFoldDB" id="A0A4S9CUC2"/>
<dbReference type="InterPro" id="IPR023076">
    <property type="entry name" value="HMG_CoA_Rdtase_CS"/>
</dbReference>
<dbReference type="EMBL" id="QZAS01000018">
    <property type="protein sequence ID" value="THX10034.1"/>
    <property type="molecule type" value="Genomic_DNA"/>
</dbReference>
<dbReference type="PRINTS" id="PR00071">
    <property type="entry name" value="HMGCOARDTASE"/>
</dbReference>
<dbReference type="InterPro" id="IPR009023">
    <property type="entry name" value="HMG_CoA_Rdtase_NAD(P)-bd_sf"/>
</dbReference>
<dbReference type="InterPro" id="IPR002202">
    <property type="entry name" value="HMG_CoA_Rdtase"/>
</dbReference>
<comment type="caution">
    <text evidence="5">The sequence shown here is derived from an EMBL/GenBank/DDBJ whole genome shotgun (WGS) entry which is preliminary data.</text>
</comment>
<evidence type="ECO:0000256" key="2">
    <source>
        <dbReference type="ARBA" id="ARBA00012999"/>
    </source>
</evidence>
<dbReference type="GO" id="GO:0015936">
    <property type="term" value="P:coenzyme A metabolic process"/>
    <property type="evidence" value="ECO:0007669"/>
    <property type="project" value="InterPro"/>
</dbReference>
<reference evidence="5" key="1">
    <citation type="submission" date="2018-10" db="EMBL/GenBank/DDBJ databases">
        <title>Fifty Aureobasidium pullulans genomes reveal a recombining polyextremotolerant generalist.</title>
        <authorList>
            <person name="Gostincar C."/>
            <person name="Turk M."/>
            <person name="Zajc J."/>
            <person name="Gunde-Cimerman N."/>
        </authorList>
    </citation>
    <scope>NUCLEOTIDE SEQUENCE [LARGE SCALE GENOMIC DNA]</scope>
    <source>
        <strain evidence="5">EXF-10085</strain>
    </source>
</reference>
<dbReference type="PROSITE" id="PS50065">
    <property type="entry name" value="HMG_COA_REDUCTASE_4"/>
    <property type="match status" value="1"/>
</dbReference>
<dbReference type="PANTHER" id="PTHR10572">
    <property type="entry name" value="3-HYDROXY-3-METHYLGLUTARYL-COENZYME A REDUCTASE"/>
    <property type="match status" value="1"/>
</dbReference>
<evidence type="ECO:0000256" key="1">
    <source>
        <dbReference type="ARBA" id="ARBA00007661"/>
    </source>
</evidence>
<keyword evidence="3" id="KW-0560">Oxidoreductase</keyword>
<comment type="similarity">
    <text evidence="1">Belongs to the HMG-CoA reductase family.</text>
</comment>
<proteinExistence type="inferred from homology"/>
<gene>
    <name evidence="5" type="ORF">D6D13_05773</name>
</gene>
<dbReference type="PANTHER" id="PTHR10572:SF24">
    <property type="entry name" value="3-HYDROXY-3-METHYLGLUTARYL-COENZYME A REDUCTASE"/>
    <property type="match status" value="1"/>
</dbReference>
<sequence length="396" mass="42263">MVSTNFNGTSTAGASDPQQPLVHSKAMAILPTKDYPNIAPGGTQGDASKIRVENLIGFARVPLGLAGPLTIHGEHQKNKVYAPLATVEPTLVASCSRGCKAFESSGGIHTVVLSEGMSRAPVFRFASPIDAVSFYRQVPGLEEELRCWAEDTSRFAKLEKVVPHLLGKDVHARFVYTCGDASGQNMSTIATHKACQKLLAARGTELKIIDFQLEGQMASDKKFANIHVYEPRGVQVFAWGVLSDAVCKVVLGNSAARIYGAVMIGQQGAIRAGMMGSNVNVANILAAMFIACGQDAASVLESEWAQLTSEYDNEREELTISLFIPSLLIGSVGGGTMYSTQKEALEMVKCAGNGRKWALAETMAAFALALDVSTVSAMADDSFARSHERLARSSKI</sequence>